<evidence type="ECO:0000313" key="3">
    <source>
        <dbReference type="EMBL" id="KMY42797.1"/>
    </source>
</evidence>
<proteinExistence type="predicted"/>
<evidence type="ECO:0000259" key="2">
    <source>
        <dbReference type="Pfam" id="PF07833"/>
    </source>
</evidence>
<dbReference type="PATRIC" id="fig|1679170.3.peg.5478"/>
<evidence type="ECO:0000256" key="1">
    <source>
        <dbReference type="SAM" id="SignalP"/>
    </source>
</evidence>
<reference evidence="4" key="1">
    <citation type="submission" date="2015-07" db="EMBL/GenBank/DDBJ databases">
        <title>Genome sequencing project for genomic taxonomy and phylogenomics of Bacillus-like bacteria.</title>
        <authorList>
            <person name="Liu B."/>
            <person name="Wang J."/>
            <person name="Zhu Y."/>
            <person name="Liu G."/>
            <person name="Chen Q."/>
            <person name="Chen Z."/>
            <person name="Lan J."/>
            <person name="Che J."/>
            <person name="Ge C."/>
            <person name="Shi H."/>
            <person name="Pan Z."/>
            <person name="Liu X."/>
        </authorList>
    </citation>
    <scope>NUCLEOTIDE SEQUENCE [LARGE SCALE GENOMIC DNA]</scope>
    <source>
        <strain evidence="4">FJAT-27997</strain>
    </source>
</reference>
<feature type="domain" description="Copper amine oxidase-like N-terminal" evidence="2">
    <location>
        <begin position="37"/>
        <end position="144"/>
    </location>
</feature>
<dbReference type="RefSeq" id="WP_049684021.1">
    <property type="nucleotide sequence ID" value="NZ_LFZW01000002.1"/>
</dbReference>
<gene>
    <name evidence="3" type="ORF">AC625_24420</name>
</gene>
<feature type="signal peptide" evidence="1">
    <location>
        <begin position="1"/>
        <end position="28"/>
    </location>
</feature>
<dbReference type="Gene3D" id="3.30.457.10">
    <property type="entry name" value="Copper amine oxidase-like, N-terminal domain"/>
    <property type="match status" value="1"/>
</dbReference>
<dbReference type="Proteomes" id="UP000037146">
    <property type="component" value="Unassembled WGS sequence"/>
</dbReference>
<dbReference type="Pfam" id="PF07833">
    <property type="entry name" value="Cu_amine_oxidN1"/>
    <property type="match status" value="1"/>
</dbReference>
<dbReference type="InterPro" id="IPR012854">
    <property type="entry name" value="Cu_amine_oxidase-like_N"/>
</dbReference>
<feature type="chain" id="PRO_5005524350" description="Copper amine oxidase-like N-terminal domain-containing protein" evidence="1">
    <location>
        <begin position="29"/>
        <end position="350"/>
    </location>
</feature>
<protein>
    <recommendedName>
        <fullName evidence="2">Copper amine oxidase-like N-terminal domain-containing protein</fullName>
    </recommendedName>
</protein>
<name>A0A0K9G980_9BACI</name>
<organism evidence="3 4">
    <name type="scientific">Peribacillus loiseleuriae</name>
    <dbReference type="NCBI Taxonomy" id="1679170"/>
    <lineage>
        <taxon>Bacteria</taxon>
        <taxon>Bacillati</taxon>
        <taxon>Bacillota</taxon>
        <taxon>Bacilli</taxon>
        <taxon>Bacillales</taxon>
        <taxon>Bacillaceae</taxon>
        <taxon>Peribacillus</taxon>
    </lineage>
</organism>
<evidence type="ECO:0000313" key="4">
    <source>
        <dbReference type="Proteomes" id="UP000037146"/>
    </source>
</evidence>
<keyword evidence="4" id="KW-1185">Reference proteome</keyword>
<accession>A0A0K9G980</accession>
<dbReference type="SUPFAM" id="SSF55383">
    <property type="entry name" value="Copper amine oxidase, domain N"/>
    <property type="match status" value="1"/>
</dbReference>
<sequence>MKKKKWVGLLSSGVMAALITYNFSSVEASDKAIQINLDNRIVSTDVKPIIVNGTTLVPISTIVNNLQNIGLIWDNKSKTILVSNNNEKINLKIGSTVATSSNRTYKLNEPAQLIQSRVMVPIRFLAEFSGAEVNWNKSDSTVYINSPEQNISIAPENKNVKLYPMKVNKYGAYIGMIVEIEGKKQQFNDWRSVDSRYKPVIQYIDLTNDGKKEVVVLYTEATGTEMHLGKVHIINPTNFKELKIESLDEIIKKHIQSKVEKYDDRVEVKVTVDNGFESVNKIADDTKNKNYYFDNVGFGAVIYYKIENGRLIATASGYISPATYVGELKIIYGVQGDQFVAEKVEYTELK</sequence>
<dbReference type="InterPro" id="IPR036582">
    <property type="entry name" value="Mao_N_sf"/>
</dbReference>
<dbReference type="EMBL" id="LFZW01000002">
    <property type="protein sequence ID" value="KMY42797.1"/>
    <property type="molecule type" value="Genomic_DNA"/>
</dbReference>
<keyword evidence="1" id="KW-0732">Signal</keyword>
<dbReference type="OrthoDB" id="2696313at2"/>
<comment type="caution">
    <text evidence="3">The sequence shown here is derived from an EMBL/GenBank/DDBJ whole genome shotgun (WGS) entry which is preliminary data.</text>
</comment>
<dbReference type="STRING" id="1679170.AC625_24420"/>
<dbReference type="AlphaFoldDB" id="A0A0K9G980"/>